<dbReference type="AlphaFoldDB" id="A0A319DHD8"/>
<dbReference type="EMBL" id="KZ825833">
    <property type="protein sequence ID" value="PYH96841.1"/>
    <property type="molecule type" value="Genomic_DNA"/>
</dbReference>
<name>A0A319DHD8_9EURO</name>
<dbReference type="GO" id="GO:0016491">
    <property type="term" value="F:oxidoreductase activity"/>
    <property type="evidence" value="ECO:0007669"/>
    <property type="project" value="InterPro"/>
</dbReference>
<evidence type="ECO:0000313" key="2">
    <source>
        <dbReference type="EMBL" id="PYH96841.1"/>
    </source>
</evidence>
<feature type="compositionally biased region" description="Low complexity" evidence="1">
    <location>
        <begin position="45"/>
        <end position="57"/>
    </location>
</feature>
<feature type="region of interest" description="Disordered" evidence="1">
    <location>
        <begin position="45"/>
        <end position="64"/>
    </location>
</feature>
<dbReference type="Gene3D" id="3.40.605.10">
    <property type="entry name" value="Aldehyde Dehydrogenase, Chain A, domain 1"/>
    <property type="match status" value="1"/>
</dbReference>
<reference evidence="2 3" key="1">
    <citation type="submission" date="2018-02" db="EMBL/GenBank/DDBJ databases">
        <title>The genomes of Aspergillus section Nigri reveals drivers in fungal speciation.</title>
        <authorList>
            <consortium name="DOE Joint Genome Institute"/>
            <person name="Vesth T.C."/>
            <person name="Nybo J."/>
            <person name="Theobald S."/>
            <person name="Brandl J."/>
            <person name="Frisvad J.C."/>
            <person name="Nielsen K.F."/>
            <person name="Lyhne E.K."/>
            <person name="Kogle M.E."/>
            <person name="Kuo A."/>
            <person name="Riley R."/>
            <person name="Clum A."/>
            <person name="Nolan M."/>
            <person name="Lipzen A."/>
            <person name="Salamov A."/>
            <person name="Henrissat B."/>
            <person name="Wiebenga A."/>
            <person name="De vries R.P."/>
            <person name="Grigoriev I.V."/>
            <person name="Mortensen U.H."/>
            <person name="Andersen M.R."/>
            <person name="Baker S.E."/>
        </authorList>
    </citation>
    <scope>NUCLEOTIDE SEQUENCE [LARGE SCALE GENOMIC DNA]</scope>
    <source>
        <strain evidence="2 3">CBS 707.79</strain>
    </source>
</reference>
<sequence>MARHVLTLRGKCYLLLASFEWFAEKAPRIYGDVLPHSTPGLLSVGSVVSSRRQSPQSSDKHRSGCSCRSINSWNLPAGMITRKLGPVLSAAAEAPWTAREGLRGYKGLYMRSILQAERGADFDFLTATGPQQ</sequence>
<evidence type="ECO:0000313" key="3">
    <source>
        <dbReference type="Proteomes" id="UP000247810"/>
    </source>
</evidence>
<dbReference type="STRING" id="1448320.A0A319DHD8"/>
<accession>A0A319DHD8</accession>
<keyword evidence="3" id="KW-1185">Reference proteome</keyword>
<dbReference type="InterPro" id="IPR016162">
    <property type="entry name" value="Ald_DH_N"/>
</dbReference>
<dbReference type="Proteomes" id="UP000247810">
    <property type="component" value="Unassembled WGS sequence"/>
</dbReference>
<protein>
    <submittedName>
        <fullName evidence="2">Uncharacterized protein</fullName>
    </submittedName>
</protein>
<evidence type="ECO:0000256" key="1">
    <source>
        <dbReference type="SAM" id="MobiDB-lite"/>
    </source>
</evidence>
<gene>
    <name evidence="2" type="ORF">BO71DRAFT_470344</name>
</gene>
<proteinExistence type="predicted"/>
<dbReference type="VEuPathDB" id="FungiDB:BO71DRAFT_470344"/>
<dbReference type="OrthoDB" id="3851628at2759"/>
<organism evidence="2 3">
    <name type="scientific">Aspergillus ellipticus CBS 707.79</name>
    <dbReference type="NCBI Taxonomy" id="1448320"/>
    <lineage>
        <taxon>Eukaryota</taxon>
        <taxon>Fungi</taxon>
        <taxon>Dikarya</taxon>
        <taxon>Ascomycota</taxon>
        <taxon>Pezizomycotina</taxon>
        <taxon>Eurotiomycetes</taxon>
        <taxon>Eurotiomycetidae</taxon>
        <taxon>Eurotiales</taxon>
        <taxon>Aspergillaceae</taxon>
        <taxon>Aspergillus</taxon>
        <taxon>Aspergillus subgen. Circumdati</taxon>
    </lineage>
</organism>